<sequence>HLFSPLFILHSSLQLHSTMRLPLFVAALLLVTAVRSYSTANENLSEEEKALARTYLDAVPNFFYYLVVENFLTEVPPTFVTALKNGILCEADDATALTKLKGGETASDDQVKHSEKALGANCASPTSKIDTCVCTARNPHGWCNLLRNAEKFLAEPGFVRKPCPELALATLKTKGHHELGKQYDFQAMRRKQSQADAAWQSAINNHDIGAIDKLTNDAAEEMAKFFCDATDPDVETALKDLVASDGAYLFLDEIVSTLLFGYSTYDEQKKVCAIDAFGKHELGQCMCTHDRGAMFCLVKFIGNWFKKEGFLVCGPAAPAQAAPGGAPIAGAQAAATSFDKTKKPTKMIEFASGKDLLPKTAKLAASTSTLASLVIVALSGLLLLH</sequence>
<evidence type="ECO:0000313" key="2">
    <source>
        <dbReference type="Proteomes" id="UP001432322"/>
    </source>
</evidence>
<name>A0AAV5VMV4_9BILA</name>
<reference evidence="1" key="1">
    <citation type="submission" date="2023-10" db="EMBL/GenBank/DDBJ databases">
        <title>Genome assembly of Pristionchus species.</title>
        <authorList>
            <person name="Yoshida K."/>
            <person name="Sommer R.J."/>
        </authorList>
    </citation>
    <scope>NUCLEOTIDE SEQUENCE</scope>
    <source>
        <strain evidence="1">RS5133</strain>
    </source>
</reference>
<comment type="caution">
    <text evidence="1">The sequence shown here is derived from an EMBL/GenBank/DDBJ whole genome shotgun (WGS) entry which is preliminary data.</text>
</comment>
<evidence type="ECO:0000313" key="1">
    <source>
        <dbReference type="EMBL" id="GMT20741.1"/>
    </source>
</evidence>
<dbReference type="EMBL" id="BTSY01000003">
    <property type="protein sequence ID" value="GMT20741.1"/>
    <property type="molecule type" value="Genomic_DNA"/>
</dbReference>
<keyword evidence="2" id="KW-1185">Reference proteome</keyword>
<protein>
    <submittedName>
        <fullName evidence="1">Uncharacterized protein</fullName>
    </submittedName>
</protein>
<dbReference type="Proteomes" id="UP001432322">
    <property type="component" value="Unassembled WGS sequence"/>
</dbReference>
<proteinExistence type="predicted"/>
<accession>A0AAV5VMV4</accession>
<organism evidence="1 2">
    <name type="scientific">Pristionchus fissidentatus</name>
    <dbReference type="NCBI Taxonomy" id="1538716"/>
    <lineage>
        <taxon>Eukaryota</taxon>
        <taxon>Metazoa</taxon>
        <taxon>Ecdysozoa</taxon>
        <taxon>Nematoda</taxon>
        <taxon>Chromadorea</taxon>
        <taxon>Rhabditida</taxon>
        <taxon>Rhabditina</taxon>
        <taxon>Diplogasteromorpha</taxon>
        <taxon>Diplogasteroidea</taxon>
        <taxon>Neodiplogasteridae</taxon>
        <taxon>Pristionchus</taxon>
    </lineage>
</organism>
<dbReference type="AlphaFoldDB" id="A0AAV5VMV4"/>
<feature type="non-terminal residue" evidence="1">
    <location>
        <position position="1"/>
    </location>
</feature>
<gene>
    <name evidence="1" type="ORF">PFISCL1PPCAC_12038</name>
</gene>